<comment type="catalytic activity">
    <reaction evidence="3 4">
        <text>holo-[ACP] + malonyl-CoA = malonyl-[ACP] + CoA</text>
        <dbReference type="Rhea" id="RHEA:41792"/>
        <dbReference type="Rhea" id="RHEA-COMP:9623"/>
        <dbReference type="Rhea" id="RHEA-COMP:9685"/>
        <dbReference type="ChEBI" id="CHEBI:57287"/>
        <dbReference type="ChEBI" id="CHEBI:57384"/>
        <dbReference type="ChEBI" id="CHEBI:64479"/>
        <dbReference type="ChEBI" id="CHEBI:78449"/>
        <dbReference type="EC" id="2.3.1.39"/>
    </reaction>
</comment>
<feature type="active site" evidence="5">
    <location>
        <position position="91"/>
    </location>
</feature>
<comment type="similarity">
    <text evidence="4">Belongs to the fabD family.</text>
</comment>
<dbReference type="NCBIfam" id="TIGR00128">
    <property type="entry name" value="fabD"/>
    <property type="match status" value="1"/>
</dbReference>
<feature type="active site" evidence="5">
    <location>
        <position position="200"/>
    </location>
</feature>
<protein>
    <recommendedName>
        <fullName evidence="4">Malonyl CoA-acyl carrier protein transacylase</fullName>
        <ecNumber evidence="4">2.3.1.39</ecNumber>
    </recommendedName>
</protein>
<dbReference type="PANTHER" id="PTHR42681">
    <property type="entry name" value="MALONYL-COA-ACYL CARRIER PROTEIN TRANSACYLASE, MITOCHONDRIAL"/>
    <property type="match status" value="1"/>
</dbReference>
<dbReference type="Gene3D" id="3.40.366.10">
    <property type="entry name" value="Malonyl-Coenzyme A Acyl Carrier Protein, domain 2"/>
    <property type="match status" value="1"/>
</dbReference>
<evidence type="ECO:0000256" key="5">
    <source>
        <dbReference type="PIRSR" id="PIRSR000446-1"/>
    </source>
</evidence>
<dbReference type="GO" id="GO:0004314">
    <property type="term" value="F:[acyl-carrier-protein] S-malonyltransferase activity"/>
    <property type="evidence" value="ECO:0007669"/>
    <property type="project" value="UniProtKB-EC"/>
</dbReference>
<dbReference type="Gene3D" id="3.30.70.250">
    <property type="entry name" value="Malonyl-CoA ACP transacylase, ACP-binding"/>
    <property type="match status" value="1"/>
</dbReference>
<dbReference type="InterPro" id="IPR016035">
    <property type="entry name" value="Acyl_Trfase/lysoPLipase"/>
</dbReference>
<feature type="domain" description="Malonyl-CoA:ACP transacylase (MAT)" evidence="6">
    <location>
        <begin position="7"/>
        <end position="310"/>
    </location>
</feature>
<evidence type="ECO:0000259" key="6">
    <source>
        <dbReference type="SMART" id="SM00827"/>
    </source>
</evidence>
<proteinExistence type="inferred from homology"/>
<dbReference type="GO" id="GO:0005829">
    <property type="term" value="C:cytosol"/>
    <property type="evidence" value="ECO:0007669"/>
    <property type="project" value="TreeGrafter"/>
</dbReference>
<dbReference type="SMART" id="SM00827">
    <property type="entry name" value="PKS_AT"/>
    <property type="match status" value="1"/>
</dbReference>
<keyword evidence="2 4" id="KW-0012">Acyltransferase</keyword>
<organism evidence="7 8">
    <name type="scientific">[Clostridium] ultunense Esp</name>
    <dbReference type="NCBI Taxonomy" id="1288971"/>
    <lineage>
        <taxon>Bacteria</taxon>
        <taxon>Bacillati</taxon>
        <taxon>Bacillota</taxon>
        <taxon>Tissierellia</taxon>
        <taxon>Tissierellales</taxon>
        <taxon>Tepidimicrobiaceae</taxon>
        <taxon>Schnuerera</taxon>
    </lineage>
</organism>
<reference evidence="7 8" key="1">
    <citation type="submission" date="2016-11" db="EMBL/GenBank/DDBJ databases">
        <authorList>
            <person name="Manzoor S."/>
        </authorList>
    </citation>
    <scope>NUCLEOTIDE SEQUENCE [LARGE SCALE GENOMIC DNA]</scope>
    <source>
        <strain evidence="7">Clostridium ultunense strain Esp</strain>
    </source>
</reference>
<dbReference type="GO" id="GO:0006633">
    <property type="term" value="P:fatty acid biosynthetic process"/>
    <property type="evidence" value="ECO:0007669"/>
    <property type="project" value="TreeGrafter"/>
</dbReference>
<evidence type="ECO:0000256" key="1">
    <source>
        <dbReference type="ARBA" id="ARBA00022679"/>
    </source>
</evidence>
<dbReference type="PANTHER" id="PTHR42681:SF1">
    <property type="entry name" value="MALONYL-COA-ACYL CARRIER PROTEIN TRANSACYLASE, MITOCHONDRIAL"/>
    <property type="match status" value="1"/>
</dbReference>
<dbReference type="InterPro" id="IPR050858">
    <property type="entry name" value="Mal-CoA-ACP_Trans/PKS_FabD"/>
</dbReference>
<name>M1YSN2_9FIRM</name>
<evidence type="ECO:0000256" key="3">
    <source>
        <dbReference type="ARBA" id="ARBA00048462"/>
    </source>
</evidence>
<evidence type="ECO:0000313" key="7">
    <source>
        <dbReference type="EMBL" id="SHD75507.1"/>
    </source>
</evidence>
<dbReference type="SUPFAM" id="SSF55048">
    <property type="entry name" value="Probable ACP-binding domain of malonyl-CoA ACP transacylase"/>
    <property type="match status" value="1"/>
</dbReference>
<dbReference type="HOGENOM" id="CLU_030558_0_1_9"/>
<dbReference type="InterPro" id="IPR001227">
    <property type="entry name" value="Ac_transferase_dom_sf"/>
</dbReference>
<dbReference type="AlphaFoldDB" id="M1YSN2"/>
<dbReference type="EC" id="2.3.1.39" evidence="4"/>
<sequence>MRKVAFIFPGQGSQYVGMGKDFYEAFPESKQVFEEANECLKMNIRDICFQGRDEELIRTENTQPAILATSIAMMKALEKEGIDCEFTAGLSLGEYTALVKSEGVGFRDALWLVRVRGKLMQEAVPEGIGGMAAILGLSREKMLMAIEKVKDHNIVEVANYNSPEQIVISGEKEGIQLACQEAIKLGAKKAVPLPVSAPFHSSLLKPAGERLKEELDKVKLWDLNKNLVSNVDGKPVTCKEEIKEKLVNQVSSSVLWQDSIEFMMKEGVNTFIEIGPGKTLTSFVKRIGKSIDKPVETFNVNSIETLKKTIDSFGKEVTN</sequence>
<gene>
    <name evidence="7" type="primary">fabD</name>
    <name evidence="7" type="ORF">CUESP1_0108</name>
</gene>
<dbReference type="RefSeq" id="WP_005583275.1">
    <property type="nucleotide sequence ID" value="NZ_LT669839.1"/>
</dbReference>
<evidence type="ECO:0000256" key="2">
    <source>
        <dbReference type="ARBA" id="ARBA00023315"/>
    </source>
</evidence>
<dbReference type="EMBL" id="LT669839">
    <property type="protein sequence ID" value="SHD75507.1"/>
    <property type="molecule type" value="Genomic_DNA"/>
</dbReference>
<dbReference type="OrthoDB" id="9805460at2"/>
<evidence type="ECO:0000256" key="4">
    <source>
        <dbReference type="PIRNR" id="PIRNR000446"/>
    </source>
</evidence>
<dbReference type="Proteomes" id="UP000245423">
    <property type="component" value="Chromosome 1"/>
</dbReference>
<dbReference type="InterPro" id="IPR014043">
    <property type="entry name" value="Acyl_transferase_dom"/>
</dbReference>
<dbReference type="Pfam" id="PF00698">
    <property type="entry name" value="Acyl_transf_1"/>
    <property type="match status" value="1"/>
</dbReference>
<keyword evidence="8" id="KW-1185">Reference proteome</keyword>
<evidence type="ECO:0000313" key="8">
    <source>
        <dbReference type="Proteomes" id="UP000245423"/>
    </source>
</evidence>
<dbReference type="InterPro" id="IPR004410">
    <property type="entry name" value="Malonyl_CoA-ACP_transAc_FabD"/>
</dbReference>
<dbReference type="InterPro" id="IPR016036">
    <property type="entry name" value="Malonyl_transacylase_ACP-bd"/>
</dbReference>
<dbReference type="FunFam" id="3.30.70.250:FF:000001">
    <property type="entry name" value="Malonyl CoA-acyl carrier protein transacylase"/>
    <property type="match status" value="1"/>
</dbReference>
<keyword evidence="1 4" id="KW-0808">Transferase</keyword>
<dbReference type="InterPro" id="IPR024925">
    <property type="entry name" value="Malonyl_CoA-ACP_transAc"/>
</dbReference>
<dbReference type="PIRSF" id="PIRSF000446">
    <property type="entry name" value="Mct"/>
    <property type="match status" value="1"/>
</dbReference>
<accession>M1YSN2</accession>
<dbReference type="SUPFAM" id="SSF52151">
    <property type="entry name" value="FabD/lysophospholipase-like"/>
    <property type="match status" value="1"/>
</dbReference>